<dbReference type="PANTHER" id="PTHR42648">
    <property type="entry name" value="TRANSPOSASE, PUTATIVE-RELATED"/>
    <property type="match status" value="1"/>
</dbReference>
<comment type="caution">
    <text evidence="3">The sequence shown here is derived from an EMBL/GenBank/DDBJ whole genome shotgun (WGS) entry which is preliminary data.</text>
</comment>
<dbReference type="InterPro" id="IPR036397">
    <property type="entry name" value="RNaseH_sf"/>
</dbReference>
<dbReference type="GO" id="GO:0008270">
    <property type="term" value="F:zinc ion binding"/>
    <property type="evidence" value="ECO:0007669"/>
    <property type="project" value="UniProtKB-KW"/>
</dbReference>
<evidence type="ECO:0000256" key="1">
    <source>
        <dbReference type="PROSITE-ProRule" id="PRU00047"/>
    </source>
</evidence>
<dbReference type="SMART" id="SM00343">
    <property type="entry name" value="ZnF_C2HC"/>
    <property type="match status" value="1"/>
</dbReference>
<dbReference type="AlphaFoldDB" id="A0A6L2MPY2"/>
<keyword evidence="1" id="KW-0863">Zinc-finger</keyword>
<dbReference type="PROSITE" id="PS50158">
    <property type="entry name" value="ZF_CCHC"/>
    <property type="match status" value="1"/>
</dbReference>
<name>A0A6L2MPY2_TANCI</name>
<evidence type="ECO:0000313" key="3">
    <source>
        <dbReference type="EMBL" id="GEU74832.1"/>
    </source>
</evidence>
<dbReference type="SUPFAM" id="SSF53098">
    <property type="entry name" value="Ribonuclease H-like"/>
    <property type="match status" value="1"/>
</dbReference>
<organism evidence="3">
    <name type="scientific">Tanacetum cinerariifolium</name>
    <name type="common">Dalmatian daisy</name>
    <name type="synonym">Chrysanthemum cinerariifolium</name>
    <dbReference type="NCBI Taxonomy" id="118510"/>
    <lineage>
        <taxon>Eukaryota</taxon>
        <taxon>Viridiplantae</taxon>
        <taxon>Streptophyta</taxon>
        <taxon>Embryophyta</taxon>
        <taxon>Tracheophyta</taxon>
        <taxon>Spermatophyta</taxon>
        <taxon>Magnoliopsida</taxon>
        <taxon>eudicotyledons</taxon>
        <taxon>Gunneridae</taxon>
        <taxon>Pentapetalae</taxon>
        <taxon>asterids</taxon>
        <taxon>campanulids</taxon>
        <taxon>Asterales</taxon>
        <taxon>Asteraceae</taxon>
        <taxon>Asteroideae</taxon>
        <taxon>Anthemideae</taxon>
        <taxon>Anthemidinae</taxon>
        <taxon>Tanacetum</taxon>
    </lineage>
</organism>
<dbReference type="EMBL" id="BKCJ010006959">
    <property type="protein sequence ID" value="GEU74832.1"/>
    <property type="molecule type" value="Genomic_DNA"/>
</dbReference>
<evidence type="ECO:0000259" key="2">
    <source>
        <dbReference type="PROSITE" id="PS50158"/>
    </source>
</evidence>
<dbReference type="Pfam" id="PF13976">
    <property type="entry name" value="gag_pre-integrs"/>
    <property type="match status" value="1"/>
</dbReference>
<dbReference type="InterPro" id="IPR001878">
    <property type="entry name" value="Znf_CCHC"/>
</dbReference>
<dbReference type="InterPro" id="IPR036875">
    <property type="entry name" value="Znf_CCHC_sf"/>
</dbReference>
<dbReference type="Gene3D" id="3.30.420.10">
    <property type="entry name" value="Ribonuclease H-like superfamily/Ribonuclease H"/>
    <property type="match status" value="1"/>
</dbReference>
<gene>
    <name evidence="3" type="ORF">Tci_046810</name>
</gene>
<dbReference type="SUPFAM" id="SSF57756">
    <property type="entry name" value="Retrovirus zinc finger-like domains"/>
    <property type="match status" value="1"/>
</dbReference>
<dbReference type="InterPro" id="IPR039537">
    <property type="entry name" value="Retrotran_Ty1/copia-like"/>
</dbReference>
<dbReference type="InterPro" id="IPR025724">
    <property type="entry name" value="GAG-pre-integrase_dom"/>
</dbReference>
<dbReference type="PANTHER" id="PTHR42648:SF32">
    <property type="entry name" value="RIBONUCLEASE H-LIKE DOMAIN, GAG-PRE-INTEGRASE DOMAIN PROTEIN-RELATED"/>
    <property type="match status" value="1"/>
</dbReference>
<sequence>MSVPATAEEKINKKNDVKARSLLLMALPNEHQLTFSHYNDAKIMFAAIETRFGGVVITQEDLNSKFLRSLPPEWNTHVVVWMNKADVETISIDELYNNFKIVEQDVKKSIGTSTSAQNMAFMTAPSTSSTNDVNTANPAYKASTISPNVNTTSPEVSTANFSDNAVYAFMVENPNGFNLLQQDLEQIHEDDLEAMDLRWQLSLLKCLNCHKMGHFARECRAKRNQDGRFRNQDNTGKQGNNEDTYSKAMLAIDGVGLDWSDMAEEHVQTNMALMAFSDSENEVLFSEEVAFLKRDVAYKDYEINVHKSEFEKVKQEKEGIEFKIKKFDNASKSLDKLIRSQINDNSKKGLGYHAVPPPHPLIYNGPTKLDLSYSGFDEFKEPEYKGYGPRDKQVSEDTSSFVESPLNVDKETAFSVDKKIEFVKPKNYDKPVRKSVSGCSRYMTGNIAYLLDFKKFDGGYVTFGGGARGGRISSKVSHKCVTKKLCPFTDTECLVLSFNFKLPDESQILLKIPRKDNMYSFDTKNVVPKESLTCFVAKATLDESLLWHKRLGHINFKNINKLVQDNLVRGLPIKHFENDQTCVAYLKGKQHRASCKSKVLNLITKPLFMLHMDLFGSTFMSSLMHKKYCLVITDDYSRFTWVFFLATKDETSEILKNFIKEIENLVDPKL</sequence>
<feature type="domain" description="CCHC-type" evidence="2">
    <location>
        <begin position="205"/>
        <end position="220"/>
    </location>
</feature>
<keyword evidence="1" id="KW-0479">Metal-binding</keyword>
<protein>
    <submittedName>
        <fullName evidence="3">Putative ribonuclease H-like domain-containing protein</fullName>
    </submittedName>
</protein>
<dbReference type="GO" id="GO:0003676">
    <property type="term" value="F:nucleic acid binding"/>
    <property type="evidence" value="ECO:0007669"/>
    <property type="project" value="InterPro"/>
</dbReference>
<proteinExistence type="predicted"/>
<dbReference type="InterPro" id="IPR012337">
    <property type="entry name" value="RNaseH-like_sf"/>
</dbReference>
<dbReference type="Gene3D" id="4.10.60.10">
    <property type="entry name" value="Zinc finger, CCHC-type"/>
    <property type="match status" value="1"/>
</dbReference>
<accession>A0A6L2MPY2</accession>
<reference evidence="3" key="1">
    <citation type="journal article" date="2019" name="Sci. Rep.">
        <title>Draft genome of Tanacetum cinerariifolium, the natural source of mosquito coil.</title>
        <authorList>
            <person name="Yamashiro T."/>
            <person name="Shiraishi A."/>
            <person name="Satake H."/>
            <person name="Nakayama K."/>
        </authorList>
    </citation>
    <scope>NUCLEOTIDE SEQUENCE</scope>
</reference>
<keyword evidence="1" id="KW-0862">Zinc</keyword>